<evidence type="ECO:0000256" key="1">
    <source>
        <dbReference type="ARBA" id="ARBA00023015"/>
    </source>
</evidence>
<dbReference type="InterPro" id="IPR010982">
    <property type="entry name" value="Lambda_DNA-bd_dom_sf"/>
</dbReference>
<keyword evidence="3" id="KW-0804">Transcription</keyword>
<dbReference type="KEGG" id="sfc:Spiaf_0682"/>
<keyword evidence="6" id="KW-1185">Reference proteome</keyword>
<dbReference type="RefSeq" id="WP_014454779.1">
    <property type="nucleotide sequence ID" value="NC_017098.1"/>
</dbReference>
<dbReference type="CDD" id="cd01392">
    <property type="entry name" value="HTH_LacI"/>
    <property type="match status" value="1"/>
</dbReference>
<dbReference type="CDD" id="cd06267">
    <property type="entry name" value="PBP1_LacI_sugar_binding-like"/>
    <property type="match status" value="1"/>
</dbReference>
<dbReference type="HOGENOM" id="CLU_037628_6_1_12"/>
<dbReference type="PRINTS" id="PR00036">
    <property type="entry name" value="HTHLACI"/>
</dbReference>
<dbReference type="SUPFAM" id="SSF53822">
    <property type="entry name" value="Periplasmic binding protein-like I"/>
    <property type="match status" value="1"/>
</dbReference>
<evidence type="ECO:0000259" key="4">
    <source>
        <dbReference type="PROSITE" id="PS50932"/>
    </source>
</evidence>
<dbReference type="InterPro" id="IPR001761">
    <property type="entry name" value="Peripla_BP/Lac1_sug-bd_dom"/>
</dbReference>
<evidence type="ECO:0000313" key="6">
    <source>
        <dbReference type="Proteomes" id="UP000007383"/>
    </source>
</evidence>
<evidence type="ECO:0000256" key="2">
    <source>
        <dbReference type="ARBA" id="ARBA00023125"/>
    </source>
</evidence>
<accession>H9UGY9</accession>
<dbReference type="Gene3D" id="1.10.260.40">
    <property type="entry name" value="lambda repressor-like DNA-binding domains"/>
    <property type="match status" value="1"/>
</dbReference>
<evidence type="ECO:0000313" key="5">
    <source>
        <dbReference type="EMBL" id="AFG36782.1"/>
    </source>
</evidence>
<dbReference type="Gene3D" id="3.40.50.2300">
    <property type="match status" value="2"/>
</dbReference>
<keyword evidence="2" id="KW-0238">DNA-binding</keyword>
<name>H9UGY9_SPIAZ</name>
<dbReference type="SUPFAM" id="SSF47413">
    <property type="entry name" value="lambda repressor-like DNA-binding domains"/>
    <property type="match status" value="1"/>
</dbReference>
<organism evidence="5 6">
    <name type="scientific">Spirochaeta africana (strain ATCC 700263 / DSM 8902 / Z-7692)</name>
    <dbReference type="NCBI Taxonomy" id="889378"/>
    <lineage>
        <taxon>Bacteria</taxon>
        <taxon>Pseudomonadati</taxon>
        <taxon>Spirochaetota</taxon>
        <taxon>Spirochaetia</taxon>
        <taxon>Spirochaetales</taxon>
        <taxon>Spirochaetaceae</taxon>
        <taxon>Spirochaeta</taxon>
    </lineage>
</organism>
<dbReference type="PANTHER" id="PTHR30146:SF109">
    <property type="entry name" value="HTH-TYPE TRANSCRIPTIONAL REGULATOR GALS"/>
    <property type="match status" value="1"/>
</dbReference>
<dbReference type="PROSITE" id="PS50932">
    <property type="entry name" value="HTH_LACI_2"/>
    <property type="match status" value="1"/>
</dbReference>
<dbReference type="STRING" id="889378.Spiaf_0682"/>
<dbReference type="GO" id="GO:0003700">
    <property type="term" value="F:DNA-binding transcription factor activity"/>
    <property type="evidence" value="ECO:0007669"/>
    <property type="project" value="TreeGrafter"/>
</dbReference>
<dbReference type="eggNOG" id="COG1609">
    <property type="taxonomic scope" value="Bacteria"/>
</dbReference>
<dbReference type="OrthoDB" id="367059at2"/>
<dbReference type="GO" id="GO:0000976">
    <property type="term" value="F:transcription cis-regulatory region binding"/>
    <property type="evidence" value="ECO:0007669"/>
    <property type="project" value="TreeGrafter"/>
</dbReference>
<feature type="domain" description="HTH lacI-type" evidence="4">
    <location>
        <begin position="2"/>
        <end position="56"/>
    </location>
</feature>
<protein>
    <submittedName>
        <fullName evidence="5">Transcriptional regulator</fullName>
    </submittedName>
</protein>
<dbReference type="EMBL" id="CP003282">
    <property type="protein sequence ID" value="AFG36782.1"/>
    <property type="molecule type" value="Genomic_DNA"/>
</dbReference>
<proteinExistence type="predicted"/>
<gene>
    <name evidence="5" type="ordered locus">Spiaf_0682</name>
</gene>
<dbReference type="PANTHER" id="PTHR30146">
    <property type="entry name" value="LACI-RELATED TRANSCRIPTIONAL REPRESSOR"/>
    <property type="match status" value="1"/>
</dbReference>
<reference evidence="6" key="1">
    <citation type="journal article" date="2013" name="Stand. Genomic Sci.">
        <title>Complete genome sequence of the halophilic bacterium Spirochaeta africana type strain (Z-7692(T)) from the alkaline Lake Magadi in the East African Rift.</title>
        <authorList>
            <person name="Liolos K."/>
            <person name="Abt B."/>
            <person name="Scheuner C."/>
            <person name="Teshima H."/>
            <person name="Held B."/>
            <person name="Lapidus A."/>
            <person name="Nolan M."/>
            <person name="Lucas S."/>
            <person name="Deshpande S."/>
            <person name="Cheng J.F."/>
            <person name="Tapia R."/>
            <person name="Goodwin L.A."/>
            <person name="Pitluck S."/>
            <person name="Pagani I."/>
            <person name="Ivanova N."/>
            <person name="Mavromatis K."/>
            <person name="Mikhailova N."/>
            <person name="Huntemann M."/>
            <person name="Pati A."/>
            <person name="Chen A."/>
            <person name="Palaniappan K."/>
            <person name="Land M."/>
            <person name="Rohde M."/>
            <person name="Tindall B.J."/>
            <person name="Detter J.C."/>
            <person name="Goker M."/>
            <person name="Bristow J."/>
            <person name="Eisen J.A."/>
            <person name="Markowitz V."/>
            <person name="Hugenholtz P."/>
            <person name="Woyke T."/>
            <person name="Klenk H.P."/>
            <person name="Kyrpides N.C."/>
        </authorList>
    </citation>
    <scope>NUCLEOTIDE SEQUENCE</scope>
    <source>
        <strain evidence="6">ATCC 700263 / DSM 8902 / Z-7692</strain>
    </source>
</reference>
<sequence length="329" mass="36166">MKTIKDVAAAAGVSTATVSRVLSNSSKVSDSVRQRVHEAIAQLDYRPNRVARSLRAQKSNVIGLIVADIQNPYFTLVSRAVQDAAYMNGYNIFLCNTDEKEDKERQYLDIMYDENVAGIIISPTHDIRQTSRLLAERHIPAVIIDRANPELNLSSVTIDNHDAGYRLTRHILQSGKTNPVLIAGSGSTTGKLRSDGFCTALSEFGIPIHRDTLHFIQARDTDGYAAVGEILKNRPNTDAIIATNGLIAAGAFRRLHELGIMIPEHVAFACIDETMWTPLVTPAITVMRQPTQEIGARAVDLLLAQIENTQPDQTIAEVLHTTLIPRHST</sequence>
<keyword evidence="1" id="KW-0805">Transcription regulation</keyword>
<dbReference type="Pfam" id="PF00356">
    <property type="entry name" value="LacI"/>
    <property type="match status" value="1"/>
</dbReference>
<dbReference type="InterPro" id="IPR000843">
    <property type="entry name" value="HTH_LacI"/>
</dbReference>
<dbReference type="InterPro" id="IPR028082">
    <property type="entry name" value="Peripla_BP_I"/>
</dbReference>
<dbReference type="PROSITE" id="PS00356">
    <property type="entry name" value="HTH_LACI_1"/>
    <property type="match status" value="1"/>
</dbReference>
<dbReference type="Proteomes" id="UP000007383">
    <property type="component" value="Chromosome"/>
</dbReference>
<dbReference type="SMART" id="SM00354">
    <property type="entry name" value="HTH_LACI"/>
    <property type="match status" value="1"/>
</dbReference>
<evidence type="ECO:0000256" key="3">
    <source>
        <dbReference type="ARBA" id="ARBA00023163"/>
    </source>
</evidence>
<dbReference type="AlphaFoldDB" id="H9UGY9"/>
<dbReference type="PATRIC" id="fig|889378.3.peg.691"/>
<dbReference type="Pfam" id="PF00532">
    <property type="entry name" value="Peripla_BP_1"/>
    <property type="match status" value="1"/>
</dbReference>